<evidence type="ECO:0000313" key="2">
    <source>
        <dbReference type="EMBL" id="KAG0528620.1"/>
    </source>
</evidence>
<dbReference type="EMBL" id="CM027684">
    <property type="protein sequence ID" value="KAG0528620.1"/>
    <property type="molecule type" value="Genomic_DNA"/>
</dbReference>
<proteinExistence type="predicted"/>
<dbReference type="Proteomes" id="UP000807115">
    <property type="component" value="Chromosome 5"/>
</dbReference>
<comment type="caution">
    <text evidence="2">The sequence shown here is derived from an EMBL/GenBank/DDBJ whole genome shotgun (WGS) entry which is preliminary data.</text>
</comment>
<organism evidence="2 3">
    <name type="scientific">Sorghum bicolor</name>
    <name type="common">Sorghum</name>
    <name type="synonym">Sorghum vulgare</name>
    <dbReference type="NCBI Taxonomy" id="4558"/>
    <lineage>
        <taxon>Eukaryota</taxon>
        <taxon>Viridiplantae</taxon>
        <taxon>Streptophyta</taxon>
        <taxon>Embryophyta</taxon>
        <taxon>Tracheophyta</taxon>
        <taxon>Spermatophyta</taxon>
        <taxon>Magnoliopsida</taxon>
        <taxon>Liliopsida</taxon>
        <taxon>Poales</taxon>
        <taxon>Poaceae</taxon>
        <taxon>PACMAD clade</taxon>
        <taxon>Panicoideae</taxon>
        <taxon>Andropogonodae</taxon>
        <taxon>Andropogoneae</taxon>
        <taxon>Sorghinae</taxon>
        <taxon>Sorghum</taxon>
    </lineage>
</organism>
<accession>A0A921QWK9</accession>
<evidence type="ECO:0000313" key="1">
    <source>
        <dbReference type="EMBL" id="KAG0528614.1"/>
    </source>
</evidence>
<name>A0A921QWK9_SORBI</name>
<reference evidence="2" key="2">
    <citation type="submission" date="2020-10" db="EMBL/GenBank/DDBJ databases">
        <authorList>
            <person name="Cooper E.A."/>
            <person name="Brenton Z.W."/>
            <person name="Flinn B.S."/>
            <person name="Jenkins J."/>
            <person name="Shu S."/>
            <person name="Flowers D."/>
            <person name="Luo F."/>
            <person name="Wang Y."/>
            <person name="Xia P."/>
            <person name="Barry K."/>
            <person name="Daum C."/>
            <person name="Lipzen A."/>
            <person name="Yoshinaga Y."/>
            <person name="Schmutz J."/>
            <person name="Saski C."/>
            <person name="Vermerris W."/>
            <person name="Kresovich S."/>
        </authorList>
    </citation>
    <scope>NUCLEOTIDE SEQUENCE</scope>
</reference>
<dbReference type="EMBL" id="CM027684">
    <property type="protein sequence ID" value="KAG0528614.1"/>
    <property type="molecule type" value="Genomic_DNA"/>
</dbReference>
<evidence type="ECO:0000313" key="3">
    <source>
        <dbReference type="Proteomes" id="UP000807115"/>
    </source>
</evidence>
<sequence>MLADCGGEKKNLTSFPMNWEICIMHHCTHYQHIIWKGGYCEILREHPTDYVIKGTLRCYSLICKLIPSKGT</sequence>
<reference evidence="2" key="1">
    <citation type="journal article" date="2019" name="BMC Genomics">
        <title>A new reference genome for Sorghum bicolor reveals high levels of sequence similarity between sweet and grain genotypes: implications for the genetics of sugar metabolism.</title>
        <authorList>
            <person name="Cooper E.A."/>
            <person name="Brenton Z.W."/>
            <person name="Flinn B.S."/>
            <person name="Jenkins J."/>
            <person name="Shu S."/>
            <person name="Flowers D."/>
            <person name="Luo F."/>
            <person name="Wang Y."/>
            <person name="Xia P."/>
            <person name="Barry K."/>
            <person name="Daum C."/>
            <person name="Lipzen A."/>
            <person name="Yoshinaga Y."/>
            <person name="Schmutz J."/>
            <person name="Saski C."/>
            <person name="Vermerris W."/>
            <person name="Kresovich S."/>
        </authorList>
    </citation>
    <scope>NUCLEOTIDE SEQUENCE</scope>
</reference>
<gene>
    <name evidence="1" type="ORF">BDA96_05G026600</name>
    <name evidence="2" type="ORF">BDA96_05G027200</name>
</gene>
<dbReference type="AlphaFoldDB" id="A0A921QWK9"/>
<protein>
    <submittedName>
        <fullName evidence="2">Uncharacterized protein</fullName>
    </submittedName>
</protein>